<reference evidence="6" key="1">
    <citation type="journal article" date="2020" name="Stud. Mycol.">
        <title>101 Dothideomycetes genomes: a test case for predicting lifestyles and emergence of pathogens.</title>
        <authorList>
            <person name="Haridas S."/>
            <person name="Albert R."/>
            <person name="Binder M."/>
            <person name="Bloem J."/>
            <person name="Labutti K."/>
            <person name="Salamov A."/>
            <person name="Andreopoulos B."/>
            <person name="Baker S."/>
            <person name="Barry K."/>
            <person name="Bills G."/>
            <person name="Bluhm B."/>
            <person name="Cannon C."/>
            <person name="Castanera R."/>
            <person name="Culley D."/>
            <person name="Daum C."/>
            <person name="Ezra D."/>
            <person name="Gonzalez J."/>
            <person name="Henrissat B."/>
            <person name="Kuo A."/>
            <person name="Liang C."/>
            <person name="Lipzen A."/>
            <person name="Lutzoni F."/>
            <person name="Magnuson J."/>
            <person name="Mondo S."/>
            <person name="Nolan M."/>
            <person name="Ohm R."/>
            <person name="Pangilinan J."/>
            <person name="Park H.-J."/>
            <person name="Ramirez L."/>
            <person name="Alfaro M."/>
            <person name="Sun H."/>
            <person name="Tritt A."/>
            <person name="Yoshinaga Y."/>
            <person name="Zwiers L.-H."/>
            <person name="Turgeon B."/>
            <person name="Goodwin S."/>
            <person name="Spatafora J."/>
            <person name="Crous P."/>
            <person name="Grigoriev I."/>
        </authorList>
    </citation>
    <scope>NUCLEOTIDE SEQUENCE</scope>
    <source>
        <strain evidence="6">CBS 207.26</strain>
    </source>
</reference>
<gene>
    <name evidence="6" type="ORF">K469DRAFT_494642</name>
</gene>
<name>A0A6A6DC22_9PEZI</name>
<comment type="subcellular location">
    <subcellularLocation>
        <location evidence="1">Membrane</location>
        <topology evidence="1">Multi-pass membrane protein</topology>
    </subcellularLocation>
</comment>
<evidence type="ECO:0000313" key="6">
    <source>
        <dbReference type="EMBL" id="KAF2176977.1"/>
    </source>
</evidence>
<dbReference type="EMBL" id="ML994697">
    <property type="protein sequence ID" value="KAF2176977.1"/>
    <property type="molecule type" value="Genomic_DNA"/>
</dbReference>
<evidence type="ECO:0000256" key="5">
    <source>
        <dbReference type="SAM" id="Phobius"/>
    </source>
</evidence>
<keyword evidence="7" id="KW-1185">Reference proteome</keyword>
<feature type="transmembrane region" description="Helical" evidence="5">
    <location>
        <begin position="21"/>
        <end position="40"/>
    </location>
</feature>
<evidence type="ECO:0000313" key="7">
    <source>
        <dbReference type="Proteomes" id="UP000800200"/>
    </source>
</evidence>
<feature type="transmembrane region" description="Helical" evidence="5">
    <location>
        <begin position="55"/>
        <end position="78"/>
    </location>
</feature>
<keyword evidence="2 5" id="KW-0812">Transmembrane</keyword>
<dbReference type="Proteomes" id="UP000800200">
    <property type="component" value="Unassembled WGS sequence"/>
</dbReference>
<keyword evidence="3 5" id="KW-1133">Transmembrane helix</keyword>
<accession>A0A6A6DC22</accession>
<dbReference type="AlphaFoldDB" id="A0A6A6DC22"/>
<dbReference type="InterPro" id="IPR045863">
    <property type="entry name" value="CorA_TM1_TM2"/>
</dbReference>
<sequence>SRMLAEEGKQNSASMKAIAALTMFFLPGTFVASFFAMPMFQWDARADSLINHRSWLYWAVTAPLTITTISTWLGWNWLSNRHQ</sequence>
<evidence type="ECO:0000256" key="4">
    <source>
        <dbReference type="ARBA" id="ARBA00023136"/>
    </source>
</evidence>
<evidence type="ECO:0000256" key="2">
    <source>
        <dbReference type="ARBA" id="ARBA00022692"/>
    </source>
</evidence>
<keyword evidence="4 5" id="KW-0472">Membrane</keyword>
<dbReference type="OrthoDB" id="2830640at2759"/>
<dbReference type="GO" id="GO:0016020">
    <property type="term" value="C:membrane"/>
    <property type="evidence" value="ECO:0007669"/>
    <property type="project" value="UniProtKB-SubCell"/>
</dbReference>
<proteinExistence type="predicted"/>
<protein>
    <submittedName>
        <fullName evidence="6">Uncharacterized protein</fullName>
    </submittedName>
</protein>
<dbReference type="Gene3D" id="1.20.58.340">
    <property type="entry name" value="Magnesium transport protein CorA, transmembrane region"/>
    <property type="match status" value="1"/>
</dbReference>
<organism evidence="6 7">
    <name type="scientific">Zopfia rhizophila CBS 207.26</name>
    <dbReference type="NCBI Taxonomy" id="1314779"/>
    <lineage>
        <taxon>Eukaryota</taxon>
        <taxon>Fungi</taxon>
        <taxon>Dikarya</taxon>
        <taxon>Ascomycota</taxon>
        <taxon>Pezizomycotina</taxon>
        <taxon>Dothideomycetes</taxon>
        <taxon>Dothideomycetes incertae sedis</taxon>
        <taxon>Zopfiaceae</taxon>
        <taxon>Zopfia</taxon>
    </lineage>
</organism>
<evidence type="ECO:0000256" key="1">
    <source>
        <dbReference type="ARBA" id="ARBA00004141"/>
    </source>
</evidence>
<feature type="non-terminal residue" evidence="6">
    <location>
        <position position="1"/>
    </location>
</feature>
<dbReference type="SUPFAM" id="SSF144083">
    <property type="entry name" value="Magnesium transport protein CorA, transmembrane region"/>
    <property type="match status" value="1"/>
</dbReference>
<evidence type="ECO:0000256" key="3">
    <source>
        <dbReference type="ARBA" id="ARBA00022989"/>
    </source>
</evidence>
<feature type="non-terminal residue" evidence="6">
    <location>
        <position position="83"/>
    </location>
</feature>